<evidence type="ECO:0000256" key="1">
    <source>
        <dbReference type="ARBA" id="ARBA00010613"/>
    </source>
</evidence>
<dbReference type="Gene3D" id="3.60.110.10">
    <property type="entry name" value="Carbon-nitrogen hydrolase"/>
    <property type="match status" value="1"/>
</dbReference>
<evidence type="ECO:0000259" key="3">
    <source>
        <dbReference type="PROSITE" id="PS50263"/>
    </source>
</evidence>
<dbReference type="InterPro" id="IPR001110">
    <property type="entry name" value="UPF0012_CS"/>
</dbReference>
<dbReference type="InterPro" id="IPR036526">
    <property type="entry name" value="C-N_Hydrolase_sf"/>
</dbReference>
<dbReference type="PROSITE" id="PS01227">
    <property type="entry name" value="UPF0012"/>
    <property type="match status" value="1"/>
</dbReference>
<dbReference type="PANTHER" id="PTHR23088:SF27">
    <property type="entry name" value="DEAMINATED GLUTATHIONE AMIDASE"/>
    <property type="match status" value="1"/>
</dbReference>
<dbReference type="CDD" id="cd07572">
    <property type="entry name" value="nit"/>
    <property type="match status" value="1"/>
</dbReference>
<sequence length="277" mass="30569">MTSVPDVDANFASIDRLLTAATANVPQGEPHLVVLPECCLFFGGAEKAQLQLAEPLGEFSLGSMQYRLAQLARKHRCNLLAGSVPTIANNGERFHASSLLFSDQGILLGDYQKLHLFDVQVNDNTKSYLESRYTEPGNKITVIDIGGVKVGLAICYDVRFPELFRALRQQGAQVICLPSAFTQVTGEAHWQPLLQARAIENQVYMVAAAQQGEHVNGRRTHGHAMVVDPWGECQVIKPDADGHGLVTHRYDQQLLSQVRESIPVAQHNRFSLTFNPK</sequence>
<dbReference type="PANTHER" id="PTHR23088">
    <property type="entry name" value="NITRILASE-RELATED"/>
    <property type="match status" value="1"/>
</dbReference>
<dbReference type="InterPro" id="IPR045254">
    <property type="entry name" value="Nit1/2_C-N_Hydrolase"/>
</dbReference>
<keyword evidence="5" id="KW-1185">Reference proteome</keyword>
<evidence type="ECO:0000313" key="4">
    <source>
        <dbReference type="EMBL" id="TKB47924.1"/>
    </source>
</evidence>
<dbReference type="AlphaFoldDB" id="A0A4U1BCJ9"/>
<dbReference type="GO" id="GO:0016811">
    <property type="term" value="F:hydrolase activity, acting on carbon-nitrogen (but not peptide) bonds, in linear amides"/>
    <property type="evidence" value="ECO:0007669"/>
    <property type="project" value="InterPro"/>
</dbReference>
<evidence type="ECO:0000256" key="2">
    <source>
        <dbReference type="ARBA" id="ARBA00022801"/>
    </source>
</evidence>
<dbReference type="EMBL" id="SWDB01000001">
    <property type="protein sequence ID" value="TKB47924.1"/>
    <property type="molecule type" value="Genomic_DNA"/>
</dbReference>
<dbReference type="PROSITE" id="PS50263">
    <property type="entry name" value="CN_HYDROLASE"/>
    <property type="match status" value="1"/>
</dbReference>
<proteinExistence type="inferred from homology"/>
<gene>
    <name evidence="4" type="ORF">E8M12_00275</name>
</gene>
<dbReference type="SUPFAM" id="SSF56317">
    <property type="entry name" value="Carbon-nitrogen hydrolase"/>
    <property type="match status" value="1"/>
</dbReference>
<keyword evidence="2 4" id="KW-0378">Hydrolase</keyword>
<protein>
    <submittedName>
        <fullName evidence="4">Carbon-nitrogen hydrolase family protein</fullName>
    </submittedName>
</protein>
<name>A0A4U1BCJ9_9GAMM</name>
<accession>A0A4U1BCJ9</accession>
<reference evidence="4 5" key="1">
    <citation type="submission" date="2019-04" db="EMBL/GenBank/DDBJ databases">
        <title>Thalassotalea guangxiensis sp. nov., isolated from sediment of the coastal wetland.</title>
        <authorList>
            <person name="Zheng S."/>
            <person name="Zhang D."/>
        </authorList>
    </citation>
    <scope>NUCLEOTIDE SEQUENCE [LARGE SCALE GENOMIC DNA]</scope>
    <source>
        <strain evidence="4 5">ZS-4</strain>
    </source>
</reference>
<evidence type="ECO:0000313" key="5">
    <source>
        <dbReference type="Proteomes" id="UP000307999"/>
    </source>
</evidence>
<organism evidence="4 5">
    <name type="scientific">Thalassotalea mangrovi</name>
    <dbReference type="NCBI Taxonomy" id="2572245"/>
    <lineage>
        <taxon>Bacteria</taxon>
        <taxon>Pseudomonadati</taxon>
        <taxon>Pseudomonadota</taxon>
        <taxon>Gammaproteobacteria</taxon>
        <taxon>Alteromonadales</taxon>
        <taxon>Colwelliaceae</taxon>
        <taxon>Thalassotalea</taxon>
    </lineage>
</organism>
<dbReference type="Pfam" id="PF00795">
    <property type="entry name" value="CN_hydrolase"/>
    <property type="match status" value="1"/>
</dbReference>
<feature type="domain" description="CN hydrolase" evidence="3">
    <location>
        <begin position="1"/>
        <end position="252"/>
    </location>
</feature>
<dbReference type="OrthoDB" id="9811121at2"/>
<comment type="caution">
    <text evidence="4">The sequence shown here is derived from an EMBL/GenBank/DDBJ whole genome shotgun (WGS) entry which is preliminary data.</text>
</comment>
<comment type="similarity">
    <text evidence="1">Belongs to the carbon-nitrogen hydrolase superfamily. NIT1/NIT2 family.</text>
</comment>
<dbReference type="InterPro" id="IPR003010">
    <property type="entry name" value="C-N_Hydrolase"/>
</dbReference>
<dbReference type="Proteomes" id="UP000307999">
    <property type="component" value="Unassembled WGS sequence"/>
</dbReference>